<dbReference type="PANTHER" id="PTHR35790">
    <property type="entry name" value="HTH-TYPE TRANSCRIPTIONAL REGULATOR PCHR"/>
    <property type="match status" value="1"/>
</dbReference>
<dbReference type="GeneID" id="35869544"/>
<protein>
    <submittedName>
        <fullName evidence="5">DNA-binding transcriptional regulator, MarR family</fullName>
    </submittedName>
</protein>
<dbReference type="SMART" id="SM00347">
    <property type="entry name" value="HTH_MARR"/>
    <property type="match status" value="1"/>
</dbReference>
<dbReference type="InterPro" id="IPR036388">
    <property type="entry name" value="WH-like_DNA-bd_sf"/>
</dbReference>
<reference evidence="5 6" key="1">
    <citation type="submission" date="2016-10" db="EMBL/GenBank/DDBJ databases">
        <authorList>
            <person name="de Groot N.N."/>
        </authorList>
    </citation>
    <scope>NUCLEOTIDE SEQUENCE [LARGE SCALE GENOMIC DNA]</scope>
    <source>
        <strain evidence="5 6">DSM 15893</strain>
    </source>
</reference>
<sequence length="156" mass="17808">MGISQPFLLDDFLPYKLVKTASHVADALSHIYEKEFGITRPEWRILASLGARDGIKAKALAVETSLDKVKVSRTLVGLEKRELVCKTRDERDQRAAYLHLTEKGRALYDKVVPRAKEWEKELLAELSPEHYQTFLAMLDSLSAKTQKGEERVIREP</sequence>
<organism evidence="5 6">
    <name type="scientific">Enterovibrio norvegicus DSM 15893</name>
    <dbReference type="NCBI Taxonomy" id="1121869"/>
    <lineage>
        <taxon>Bacteria</taxon>
        <taxon>Pseudomonadati</taxon>
        <taxon>Pseudomonadota</taxon>
        <taxon>Gammaproteobacteria</taxon>
        <taxon>Vibrionales</taxon>
        <taxon>Vibrionaceae</taxon>
        <taxon>Enterovibrio</taxon>
    </lineage>
</organism>
<accession>A0A1I5XR25</accession>
<dbReference type="PRINTS" id="PR00598">
    <property type="entry name" value="HTHMARR"/>
</dbReference>
<dbReference type="STRING" id="1121869.SAMN03084138_04808"/>
<name>A0A1I5XR25_9GAMM</name>
<dbReference type="PROSITE" id="PS50995">
    <property type="entry name" value="HTH_MARR_2"/>
    <property type="match status" value="1"/>
</dbReference>
<dbReference type="GO" id="GO:0003700">
    <property type="term" value="F:DNA-binding transcription factor activity"/>
    <property type="evidence" value="ECO:0007669"/>
    <property type="project" value="InterPro"/>
</dbReference>
<keyword evidence="3" id="KW-0804">Transcription</keyword>
<dbReference type="InterPro" id="IPR000835">
    <property type="entry name" value="HTH_MarR-typ"/>
</dbReference>
<dbReference type="EMBL" id="FOWR01000072">
    <property type="protein sequence ID" value="SFQ34399.1"/>
    <property type="molecule type" value="Genomic_DNA"/>
</dbReference>
<gene>
    <name evidence="5" type="ORF">SAMN03084138_04808</name>
</gene>
<dbReference type="InterPro" id="IPR036390">
    <property type="entry name" value="WH_DNA-bd_sf"/>
</dbReference>
<evidence type="ECO:0000256" key="2">
    <source>
        <dbReference type="ARBA" id="ARBA00023125"/>
    </source>
</evidence>
<keyword evidence="2 5" id="KW-0238">DNA-binding</keyword>
<evidence type="ECO:0000259" key="4">
    <source>
        <dbReference type="PROSITE" id="PS50995"/>
    </source>
</evidence>
<evidence type="ECO:0000313" key="5">
    <source>
        <dbReference type="EMBL" id="SFQ34399.1"/>
    </source>
</evidence>
<dbReference type="InterPro" id="IPR052067">
    <property type="entry name" value="Metal_resp_HTH_trans_reg"/>
</dbReference>
<dbReference type="Proteomes" id="UP000182692">
    <property type="component" value="Unassembled WGS sequence"/>
</dbReference>
<dbReference type="PANTHER" id="PTHR35790:SF4">
    <property type="entry name" value="HTH-TYPE TRANSCRIPTIONAL REGULATOR PCHR"/>
    <property type="match status" value="1"/>
</dbReference>
<dbReference type="RefSeq" id="WP_017014489.1">
    <property type="nucleotide sequence ID" value="NZ_FOWR01000072.1"/>
</dbReference>
<dbReference type="Gene3D" id="1.10.10.10">
    <property type="entry name" value="Winged helix-like DNA-binding domain superfamily/Winged helix DNA-binding domain"/>
    <property type="match status" value="1"/>
</dbReference>
<evidence type="ECO:0000256" key="3">
    <source>
        <dbReference type="ARBA" id="ARBA00023163"/>
    </source>
</evidence>
<feature type="domain" description="HTH marR-type" evidence="4">
    <location>
        <begin position="10"/>
        <end position="143"/>
    </location>
</feature>
<proteinExistence type="predicted"/>
<dbReference type="OrthoDB" id="8906692at2"/>
<dbReference type="AlphaFoldDB" id="A0A1I5XR25"/>
<dbReference type="GO" id="GO:0003677">
    <property type="term" value="F:DNA binding"/>
    <property type="evidence" value="ECO:0007669"/>
    <property type="project" value="UniProtKB-KW"/>
</dbReference>
<evidence type="ECO:0000256" key="1">
    <source>
        <dbReference type="ARBA" id="ARBA00023015"/>
    </source>
</evidence>
<dbReference type="Pfam" id="PF12802">
    <property type="entry name" value="MarR_2"/>
    <property type="match status" value="1"/>
</dbReference>
<evidence type="ECO:0000313" key="6">
    <source>
        <dbReference type="Proteomes" id="UP000182692"/>
    </source>
</evidence>
<keyword evidence="1" id="KW-0805">Transcription regulation</keyword>
<dbReference type="SUPFAM" id="SSF46785">
    <property type="entry name" value="Winged helix' DNA-binding domain"/>
    <property type="match status" value="1"/>
</dbReference>